<reference evidence="2 3" key="1">
    <citation type="submission" date="2020-05" db="EMBL/GenBank/DDBJ databases">
        <title>Parvularcula mediterraneae sp. nov., isolated from polypropylene straw from shallow seawater of the seashore of Laganas in Zakynthos island, Greece.</title>
        <authorList>
            <person name="Szabo I."/>
            <person name="Al-Omari J."/>
            <person name="Rado J."/>
            <person name="Szerdahelyi G.S."/>
        </authorList>
    </citation>
    <scope>NUCLEOTIDE SEQUENCE [LARGE SCALE GENOMIC DNA]</scope>
    <source>
        <strain evidence="2 3">ZS-1/3</strain>
    </source>
</reference>
<dbReference type="SMART" id="SM00886">
    <property type="entry name" value="Dabb"/>
    <property type="match status" value="1"/>
</dbReference>
<dbReference type="Proteomes" id="UP000536835">
    <property type="component" value="Unassembled WGS sequence"/>
</dbReference>
<dbReference type="PROSITE" id="PS51502">
    <property type="entry name" value="S_R_A_B_BARREL"/>
    <property type="match status" value="1"/>
</dbReference>
<proteinExistence type="predicted"/>
<sequence>MAEPRLTHAVFFELKNDDPASVQALVDGCYEFLAPHDGIVFFAAGPRHKDYQRDVNDLDFDVALTIVFEDTAAQDAYQVTEPHMEFIETYQDNWEGVRVFDSLTPARQ</sequence>
<feature type="domain" description="Stress-response A/B barrel" evidence="1">
    <location>
        <begin position="6"/>
        <end position="102"/>
    </location>
</feature>
<gene>
    <name evidence="2" type="ORF">HK107_01350</name>
</gene>
<protein>
    <submittedName>
        <fullName evidence="2">Dabb family protein</fullName>
    </submittedName>
</protein>
<name>A0A7Y3RJ02_9PROT</name>
<dbReference type="Gene3D" id="3.30.70.100">
    <property type="match status" value="1"/>
</dbReference>
<accession>A0A7Y3RJ02</accession>
<comment type="caution">
    <text evidence="2">The sequence shown here is derived from an EMBL/GenBank/DDBJ whole genome shotgun (WGS) entry which is preliminary data.</text>
</comment>
<dbReference type="InterPro" id="IPR013097">
    <property type="entry name" value="Dabb"/>
</dbReference>
<keyword evidence="3" id="KW-1185">Reference proteome</keyword>
<evidence type="ECO:0000259" key="1">
    <source>
        <dbReference type="PROSITE" id="PS51502"/>
    </source>
</evidence>
<dbReference type="AlphaFoldDB" id="A0A7Y3RJ02"/>
<evidence type="ECO:0000313" key="3">
    <source>
        <dbReference type="Proteomes" id="UP000536835"/>
    </source>
</evidence>
<dbReference type="SUPFAM" id="SSF54909">
    <property type="entry name" value="Dimeric alpha+beta barrel"/>
    <property type="match status" value="1"/>
</dbReference>
<dbReference type="InterPro" id="IPR011008">
    <property type="entry name" value="Dimeric_a/b-barrel"/>
</dbReference>
<dbReference type="EMBL" id="JABFCX010000002">
    <property type="protein sequence ID" value="NNU14968.1"/>
    <property type="molecule type" value="Genomic_DNA"/>
</dbReference>
<dbReference type="Pfam" id="PF07876">
    <property type="entry name" value="Dabb"/>
    <property type="match status" value="1"/>
</dbReference>
<evidence type="ECO:0000313" key="2">
    <source>
        <dbReference type="EMBL" id="NNU14968.1"/>
    </source>
</evidence>
<organism evidence="2 3">
    <name type="scientific">Parvularcula mediterranea</name>
    <dbReference type="NCBI Taxonomy" id="2732508"/>
    <lineage>
        <taxon>Bacteria</taxon>
        <taxon>Pseudomonadati</taxon>
        <taxon>Pseudomonadota</taxon>
        <taxon>Alphaproteobacteria</taxon>
        <taxon>Parvularculales</taxon>
        <taxon>Parvularculaceae</taxon>
        <taxon>Parvularcula</taxon>
    </lineage>
</organism>